<dbReference type="Gene3D" id="3.40.50.300">
    <property type="entry name" value="P-loop containing nucleotide triphosphate hydrolases"/>
    <property type="match status" value="1"/>
</dbReference>
<dbReference type="Pfam" id="PF00685">
    <property type="entry name" value="Sulfotransfer_1"/>
    <property type="match status" value="1"/>
</dbReference>
<dbReference type="GO" id="GO:0008146">
    <property type="term" value="F:sulfotransferase activity"/>
    <property type="evidence" value="ECO:0007669"/>
    <property type="project" value="InterPro"/>
</dbReference>
<comment type="similarity">
    <text evidence="1">Belongs to the sulfotransferase 1 family.</text>
</comment>
<keyword evidence="5" id="KW-1185">Reference proteome</keyword>
<dbReference type="InterPro" id="IPR027417">
    <property type="entry name" value="P-loop_NTPase"/>
</dbReference>
<reference evidence="4 5" key="1">
    <citation type="submission" date="2016-11" db="EMBL/GenBank/DDBJ databases">
        <title>Study of marine rhodopsin-containing bacteria.</title>
        <authorList>
            <person name="Yoshizawa S."/>
            <person name="Kumagai Y."/>
            <person name="Kogure K."/>
        </authorList>
    </citation>
    <scope>NUCLEOTIDE SEQUENCE [LARGE SCALE GENOMIC DNA]</scope>
    <source>
        <strain evidence="4 5">SAORIC-28</strain>
    </source>
</reference>
<dbReference type="RefSeq" id="WP_095510827.1">
    <property type="nucleotide sequence ID" value="NZ_MQWD01000001.1"/>
</dbReference>
<evidence type="ECO:0000256" key="2">
    <source>
        <dbReference type="ARBA" id="ARBA00022679"/>
    </source>
</evidence>
<dbReference type="EMBL" id="MQWD01000001">
    <property type="protein sequence ID" value="PAP77161.1"/>
    <property type="molecule type" value="Genomic_DNA"/>
</dbReference>
<feature type="domain" description="Sulfotransferase" evidence="3">
    <location>
        <begin position="30"/>
        <end position="252"/>
    </location>
</feature>
<keyword evidence="2" id="KW-0808">Transferase</keyword>
<dbReference type="Proteomes" id="UP000216339">
    <property type="component" value="Unassembled WGS sequence"/>
</dbReference>
<gene>
    <name evidence="4" type="ORF">BSZ37_12335</name>
</gene>
<evidence type="ECO:0000313" key="5">
    <source>
        <dbReference type="Proteomes" id="UP000216339"/>
    </source>
</evidence>
<organism evidence="4 5">
    <name type="scientific">Rubrivirga marina</name>
    <dbReference type="NCBI Taxonomy" id="1196024"/>
    <lineage>
        <taxon>Bacteria</taxon>
        <taxon>Pseudomonadati</taxon>
        <taxon>Rhodothermota</taxon>
        <taxon>Rhodothermia</taxon>
        <taxon>Rhodothermales</taxon>
        <taxon>Rubricoccaceae</taxon>
        <taxon>Rubrivirga</taxon>
    </lineage>
</organism>
<evidence type="ECO:0000313" key="4">
    <source>
        <dbReference type="EMBL" id="PAP77161.1"/>
    </source>
</evidence>
<comment type="caution">
    <text evidence="4">The sequence shown here is derived from an EMBL/GenBank/DDBJ whole genome shotgun (WGS) entry which is preliminary data.</text>
</comment>
<dbReference type="InterPro" id="IPR000863">
    <property type="entry name" value="Sulfotransferase_dom"/>
</dbReference>
<dbReference type="SUPFAM" id="SSF52540">
    <property type="entry name" value="P-loop containing nucleoside triphosphate hydrolases"/>
    <property type="match status" value="1"/>
</dbReference>
<sequence>MQHRRKLTRPAYVLEKLALYGRSRLTMDREDILMAFYPKTGSTWVRFFLYNMLSESASAASFDEVNAAMPEYGNPSMFTPWAFSPRPRLVKTHLPHSALLFASHPTMLTVRDPRDIVVSLYHYARAKRTLAFEGGIDDLIYDEEMGMEAFFKHFASWKSRAGLVTRYEDLKSRPIEAFGGICDFCGIEGDAAAIEAALEKSSLQRMRDAQKASAESFKNHDPAFVFARKGTAGQWQEHFDDRALAHYEALCDRYAFDLYD</sequence>
<protein>
    <recommendedName>
        <fullName evidence="3">Sulfotransferase domain-containing protein</fullName>
    </recommendedName>
</protein>
<evidence type="ECO:0000259" key="3">
    <source>
        <dbReference type="Pfam" id="PF00685"/>
    </source>
</evidence>
<dbReference type="AlphaFoldDB" id="A0A271J0W4"/>
<dbReference type="PANTHER" id="PTHR11783">
    <property type="entry name" value="SULFOTRANSFERASE SULT"/>
    <property type="match status" value="1"/>
</dbReference>
<proteinExistence type="inferred from homology"/>
<dbReference type="OrthoDB" id="1437579at2"/>
<accession>A0A271J0W4</accession>
<evidence type="ECO:0000256" key="1">
    <source>
        <dbReference type="ARBA" id="ARBA00005771"/>
    </source>
</evidence>
<name>A0A271J0W4_9BACT</name>